<reference evidence="1" key="1">
    <citation type="submission" date="2020-04" db="EMBL/GenBank/DDBJ databases">
        <authorList>
            <person name="Chiriac C."/>
            <person name="Salcher M."/>
            <person name="Ghai R."/>
            <person name="Kavagutti S V."/>
        </authorList>
    </citation>
    <scope>NUCLEOTIDE SEQUENCE</scope>
</reference>
<dbReference type="EMBL" id="LR796634">
    <property type="protein sequence ID" value="CAB4156598.1"/>
    <property type="molecule type" value="Genomic_DNA"/>
</dbReference>
<organism evidence="1">
    <name type="scientific">uncultured Caudovirales phage</name>
    <dbReference type="NCBI Taxonomy" id="2100421"/>
    <lineage>
        <taxon>Viruses</taxon>
        <taxon>Duplodnaviria</taxon>
        <taxon>Heunggongvirae</taxon>
        <taxon>Uroviricota</taxon>
        <taxon>Caudoviricetes</taxon>
        <taxon>Peduoviridae</taxon>
        <taxon>Maltschvirus</taxon>
        <taxon>Maltschvirus maltsch</taxon>
    </lineage>
</organism>
<proteinExistence type="predicted"/>
<feature type="non-terminal residue" evidence="1">
    <location>
        <position position="1"/>
    </location>
</feature>
<protein>
    <submittedName>
        <fullName evidence="1">Uncharacterized protein</fullName>
    </submittedName>
</protein>
<gene>
    <name evidence="1" type="ORF">UFOVP657_76</name>
</gene>
<evidence type="ECO:0000313" key="1">
    <source>
        <dbReference type="EMBL" id="CAB4156598.1"/>
    </source>
</evidence>
<sequence length="105" mass="11579">PHGEIYILALLHQYRYTYGMKTFLLSSAVEPPAVNRMVAGSIPAVGVPHACKRTGDSVTPVVLYTLSTTGRNVMISKVLTGARWLQRVALVKEKRRRAIRCNGAQ</sequence>
<accession>A0A6J5NI82</accession>
<name>A0A6J5NI82_9CAUD</name>